<dbReference type="Gene3D" id="3.40.50.300">
    <property type="entry name" value="P-loop containing nucleotide triphosphate hydrolases"/>
    <property type="match status" value="1"/>
</dbReference>
<keyword evidence="10" id="KW-0539">Nucleus</keyword>
<dbReference type="InterPro" id="IPR014001">
    <property type="entry name" value="Helicase_ATP-bd"/>
</dbReference>
<protein>
    <submittedName>
        <fullName evidence="16">SNF2 family DNA-dependent ATPase</fullName>
    </submittedName>
</protein>
<gene>
    <name evidence="16" type="ORF">A3770_03p25560</name>
</gene>
<dbReference type="FunFam" id="3.40.50.300:FF:000130">
    <property type="entry name" value="Chromodomain-helicase-DNA-binding protein 2 isoform 1"/>
    <property type="match status" value="1"/>
</dbReference>
<dbReference type="SMART" id="SM00490">
    <property type="entry name" value="HELICc"/>
    <property type="match status" value="1"/>
</dbReference>
<dbReference type="InterPro" id="IPR016197">
    <property type="entry name" value="Chromo-like_dom_sf"/>
</dbReference>
<evidence type="ECO:0000256" key="6">
    <source>
        <dbReference type="ARBA" id="ARBA00022806"/>
    </source>
</evidence>
<dbReference type="InterPro" id="IPR001650">
    <property type="entry name" value="Helicase_C-like"/>
</dbReference>
<keyword evidence="8" id="KW-0156">Chromatin regulator</keyword>
<evidence type="ECO:0000256" key="2">
    <source>
        <dbReference type="ARBA" id="ARBA00007025"/>
    </source>
</evidence>
<keyword evidence="17" id="KW-1185">Reference proteome</keyword>
<evidence type="ECO:0000313" key="16">
    <source>
        <dbReference type="EMBL" id="QDZ20038.1"/>
    </source>
</evidence>
<dbReference type="SMART" id="SM00487">
    <property type="entry name" value="DEXDc"/>
    <property type="match status" value="1"/>
</dbReference>
<keyword evidence="5" id="KW-0378">Hydrolase</keyword>
<dbReference type="GO" id="GO:0016887">
    <property type="term" value="F:ATP hydrolysis activity"/>
    <property type="evidence" value="ECO:0007669"/>
    <property type="project" value="TreeGrafter"/>
</dbReference>
<dbReference type="GO" id="GO:0034728">
    <property type="term" value="P:nucleosome organization"/>
    <property type="evidence" value="ECO:0007669"/>
    <property type="project" value="TreeGrafter"/>
</dbReference>
<comment type="subcellular location">
    <subcellularLocation>
        <location evidence="1">Nucleus</location>
    </subcellularLocation>
</comment>
<dbReference type="Pfam" id="PF13907">
    <property type="entry name" value="CHD1-like_C"/>
    <property type="match status" value="1"/>
</dbReference>
<evidence type="ECO:0000256" key="7">
    <source>
        <dbReference type="ARBA" id="ARBA00022840"/>
    </source>
</evidence>
<feature type="compositionally biased region" description="Basic residues" evidence="12">
    <location>
        <begin position="139"/>
        <end position="153"/>
    </location>
</feature>
<evidence type="ECO:0000256" key="4">
    <source>
        <dbReference type="ARBA" id="ARBA00022741"/>
    </source>
</evidence>
<dbReference type="Pfam" id="PF00271">
    <property type="entry name" value="Helicase_C"/>
    <property type="match status" value="1"/>
</dbReference>
<dbReference type="SMART" id="SM00298">
    <property type="entry name" value="CHROMO"/>
    <property type="match status" value="2"/>
</dbReference>
<dbReference type="GO" id="GO:0005524">
    <property type="term" value="F:ATP binding"/>
    <property type="evidence" value="ECO:0007669"/>
    <property type="project" value="UniProtKB-KW"/>
</dbReference>
<feature type="domain" description="Helicase ATP-binding" evidence="14">
    <location>
        <begin position="439"/>
        <end position="612"/>
    </location>
</feature>
<dbReference type="CDD" id="cd18659">
    <property type="entry name" value="CD2_tandem"/>
    <property type="match status" value="1"/>
</dbReference>
<accession>A0A5B8MH59</accession>
<feature type="compositionally biased region" description="Basic and acidic residues" evidence="12">
    <location>
        <begin position="86"/>
        <end position="96"/>
    </location>
</feature>
<dbReference type="InterPro" id="IPR023780">
    <property type="entry name" value="Chromo_domain"/>
</dbReference>
<dbReference type="Gene3D" id="1.10.10.60">
    <property type="entry name" value="Homeodomain-like"/>
    <property type="match status" value="1"/>
</dbReference>
<dbReference type="PROSITE" id="PS51192">
    <property type="entry name" value="HELICASE_ATP_BIND_1"/>
    <property type="match status" value="1"/>
</dbReference>
<dbReference type="Pfam" id="PF23588">
    <property type="entry name" value="HTH_CHD1_Hrp3"/>
    <property type="match status" value="1"/>
</dbReference>
<evidence type="ECO:0000313" key="17">
    <source>
        <dbReference type="Proteomes" id="UP000316726"/>
    </source>
</evidence>
<dbReference type="PANTHER" id="PTHR45623:SF14">
    <property type="entry name" value="CHROMODOMAIN-HELICASE-DNA-BINDING PROTEIN 1"/>
    <property type="match status" value="1"/>
</dbReference>
<dbReference type="SMART" id="SM01176">
    <property type="entry name" value="DUF4208"/>
    <property type="match status" value="1"/>
</dbReference>
<comment type="similarity">
    <text evidence="2">Belongs to the SNF2/RAD54 helicase family.</text>
</comment>
<feature type="domain" description="Chromo" evidence="13">
    <location>
        <begin position="238"/>
        <end position="308"/>
    </location>
</feature>
<evidence type="ECO:0000256" key="3">
    <source>
        <dbReference type="ARBA" id="ARBA00022737"/>
    </source>
</evidence>
<dbReference type="GO" id="GO:0004386">
    <property type="term" value="F:helicase activity"/>
    <property type="evidence" value="ECO:0007669"/>
    <property type="project" value="UniProtKB-KW"/>
</dbReference>
<dbReference type="GO" id="GO:0000785">
    <property type="term" value="C:chromatin"/>
    <property type="evidence" value="ECO:0007669"/>
    <property type="project" value="TreeGrafter"/>
</dbReference>
<evidence type="ECO:0000256" key="10">
    <source>
        <dbReference type="ARBA" id="ARBA00023242"/>
    </source>
</evidence>
<dbReference type="InterPro" id="IPR027417">
    <property type="entry name" value="P-loop_NTPase"/>
</dbReference>
<keyword evidence="3" id="KW-0677">Repeat</keyword>
<feature type="domain" description="Chromo" evidence="13">
    <location>
        <begin position="333"/>
        <end position="395"/>
    </location>
</feature>
<feature type="region of interest" description="Disordered" evidence="12">
    <location>
        <begin position="1"/>
        <end position="179"/>
    </location>
</feature>
<feature type="domain" description="Helicase C-terminal" evidence="15">
    <location>
        <begin position="744"/>
        <end position="895"/>
    </location>
</feature>
<dbReference type="SUPFAM" id="SSF54160">
    <property type="entry name" value="Chromo domain-like"/>
    <property type="match status" value="2"/>
</dbReference>
<dbReference type="PROSITE" id="PS50013">
    <property type="entry name" value="CHROMO_2"/>
    <property type="match status" value="2"/>
</dbReference>
<dbReference type="Proteomes" id="UP000316726">
    <property type="component" value="Chromosome 3"/>
</dbReference>
<dbReference type="FunFam" id="3.40.50.10810:FF:000005">
    <property type="entry name" value="Photoperiod-independent early flowering 1"/>
    <property type="match status" value="1"/>
</dbReference>
<evidence type="ECO:0000256" key="1">
    <source>
        <dbReference type="ARBA" id="ARBA00004123"/>
    </source>
</evidence>
<dbReference type="InterPro" id="IPR000330">
    <property type="entry name" value="SNF2_N"/>
</dbReference>
<dbReference type="InterPro" id="IPR000953">
    <property type="entry name" value="Chromo/chromo_shadow_dom"/>
</dbReference>
<dbReference type="Pfam" id="PF00176">
    <property type="entry name" value="SNF2-rel_dom"/>
    <property type="match status" value="1"/>
</dbReference>
<organism evidence="16 17">
    <name type="scientific">Chloropicon primus</name>
    <dbReference type="NCBI Taxonomy" id="1764295"/>
    <lineage>
        <taxon>Eukaryota</taxon>
        <taxon>Viridiplantae</taxon>
        <taxon>Chlorophyta</taxon>
        <taxon>Chloropicophyceae</taxon>
        <taxon>Chloropicales</taxon>
        <taxon>Chloropicaceae</taxon>
        <taxon>Chloropicon</taxon>
    </lineage>
</organism>
<evidence type="ECO:0000256" key="11">
    <source>
        <dbReference type="SAM" id="Coils"/>
    </source>
</evidence>
<sequence length="1420" mass="160944">MEDDVYSDVDPMEDDVSSGDDGSDEDFGVPVAPQARVRGARSESEEETSSSEENEEENEGSEGIDYADDSDSGEGKGGDAVLDDAEIARRLDREMNGLRGRPKRTSQHNVSAPEPSGRKRTQAKRRKTGGGNGGLSLKVKLKGASKPRSRRKSLSSESSEEDEEEYYIPVHSRTTRSNDFTRDRKKINYKENDEDDEALYEDDEVDHMRWSKQSAKEAVAPKIPALVSATEALDDQDYDIERVIDHRWEVNEDDDDDESKTLKLYVKWQRRAYIYSTWEFDEDLQLLNGYKRISNYMRKVKDAEAKKPYLSPEEIEQMDVEKEMELQLVEQHMEIDRIVEEQDCENHGTCYLIKWNGLPYSECTWEAAEVIDRCSAHDHLDKFQAFQQRGRETGSGIENQRSGLLQKLRQQGGKLFKSQPSYVTGTLRSYQLDGLNYMAACWARNSNCILADEMGLGKTIQGVTMLNFLFEELDLTGPFLVVVPLSTLPNWKKEFNIWAPGLNTVVYVGDGQSREVIRQYEVYNSNNNKGRRYKMNVLLTTYEVVLKDSAFMKPIQWTYLMVDEAHRLKNNESSLYRELSSFHCKTRLLITGTPLQNNVKELWALLHFLHPKEFSSCEEFEESHDMNEADGLKNLHEDLRPHLLRRTIKDVEKSLPPKTERILRVEMSPLQRKYYKDILEKNFSELNKGVKGSGHVSLLNIVVELKKCCNHPFLFESVEEQHYNTNDSASRLLTLVLASGKLSLLDKLLQRLKEGGHRVLIFSQMVRMLTILSDYCKLKGYRYQQLDGSTNAQARHQAMEHFNAPGSEDFIFLLSTRAGGLGINLATADTVVIFDSDWNPQNDLQAMSRAHRIGQKDAVNIYRFVTGQSVEEDIIERAKQKMVLDQLVIQQMDTSGRTILNSSKKSTAKQMFNKEDLAAILKFGAEGLFKEDKEGNEKAAAELKSNTTDLDAILARAEHVEDKKGSGASSFLSSFKVADIKTSNGEDDKTFWERLIPESQRPQKEVEMELYLPRAARMAAPQSYAEEQIAKEAFTEASAKQKSKAKATGKKKSQPSNGKIRVVKHAIYSISEWEGGPSGFGNSEAKTFLQSIRKFHDCSKVLEDAADESAFFANLNEGHVNQLQDLLRESMTRTLQEHENLKAQIQAEECEGEEQQKAKEARLTEEKKKDPTLGFFGSAVKVKSTKNLLEELKLVHEMVGVLDDPAKFRLGGGMLPRSPVWARKVAWSPKDDAMVVVGVFKHGFGSWDKMMVDESLGIAEKIDNSAEPGTKQTPESHLYYRATVLLRRLREVTSGTRPGSGSGAAGSRKRARPSGSSQQVRVRVKPEPKATVSEIMLEMKPTLLKIKKLQQDKEKMDKKKMLEMMKEFLASVGNHIESVAKAKGFTSEREEKLWNYAAKKSNLHKDGSKMKAIFKRLSGV</sequence>
<keyword evidence="9" id="KW-0238">DNA-binding</keyword>
<dbReference type="GO" id="GO:0003677">
    <property type="term" value="F:DNA binding"/>
    <property type="evidence" value="ECO:0007669"/>
    <property type="project" value="UniProtKB-KW"/>
</dbReference>
<evidence type="ECO:0000256" key="8">
    <source>
        <dbReference type="ARBA" id="ARBA00022853"/>
    </source>
</evidence>
<dbReference type="CDD" id="cd18793">
    <property type="entry name" value="SF2_C_SNF"/>
    <property type="match status" value="1"/>
</dbReference>
<evidence type="ECO:0000259" key="15">
    <source>
        <dbReference type="PROSITE" id="PS51194"/>
    </source>
</evidence>
<feature type="compositionally biased region" description="Acidic residues" evidence="12">
    <location>
        <begin position="44"/>
        <end position="72"/>
    </location>
</feature>
<dbReference type="STRING" id="1764295.A0A5B8MH59"/>
<dbReference type="InterPro" id="IPR038718">
    <property type="entry name" value="SNF2-like_sf"/>
</dbReference>
<evidence type="ECO:0000259" key="14">
    <source>
        <dbReference type="PROSITE" id="PS51192"/>
    </source>
</evidence>
<feature type="region of interest" description="Disordered" evidence="12">
    <location>
        <begin position="1291"/>
        <end position="1327"/>
    </location>
</feature>
<feature type="compositionally biased region" description="Acidic residues" evidence="12">
    <location>
        <begin position="1"/>
        <end position="27"/>
    </location>
</feature>
<keyword evidence="6" id="KW-0347">Helicase</keyword>
<dbReference type="GO" id="GO:0042393">
    <property type="term" value="F:histone binding"/>
    <property type="evidence" value="ECO:0007669"/>
    <property type="project" value="TreeGrafter"/>
</dbReference>
<reference evidence="16 17" key="1">
    <citation type="submission" date="2018-07" db="EMBL/GenBank/DDBJ databases">
        <title>The complete nuclear genome of the prasinophyte Chloropicon primus (CCMP1205).</title>
        <authorList>
            <person name="Pombert J.-F."/>
            <person name="Otis C."/>
            <person name="Turmel M."/>
            <person name="Lemieux C."/>
        </authorList>
    </citation>
    <scope>NUCLEOTIDE SEQUENCE [LARGE SCALE GENOMIC DNA]</scope>
    <source>
        <strain evidence="16 17">CCMP1205</strain>
    </source>
</reference>
<keyword evidence="7" id="KW-0067">ATP-binding</keyword>
<dbReference type="OrthoDB" id="5857104at2759"/>
<keyword evidence="4" id="KW-0547">Nucleotide-binding</keyword>
<dbReference type="GO" id="GO:0005634">
    <property type="term" value="C:nucleus"/>
    <property type="evidence" value="ECO:0007669"/>
    <property type="project" value="UniProtKB-SubCell"/>
</dbReference>
<dbReference type="InterPro" id="IPR049730">
    <property type="entry name" value="SNF2/RAD54-like_C"/>
</dbReference>
<evidence type="ECO:0000259" key="13">
    <source>
        <dbReference type="PROSITE" id="PS50013"/>
    </source>
</evidence>
<dbReference type="InterPro" id="IPR056302">
    <property type="entry name" value="CHD1-2/Hrp3_HTH"/>
</dbReference>
<feature type="coiled-coil region" evidence="11">
    <location>
        <begin position="1128"/>
        <end position="1158"/>
    </location>
</feature>
<feature type="compositionally biased region" description="Basic residues" evidence="12">
    <location>
        <begin position="118"/>
        <end position="128"/>
    </location>
</feature>
<dbReference type="GO" id="GO:0140658">
    <property type="term" value="F:ATP-dependent chromatin remodeler activity"/>
    <property type="evidence" value="ECO:0007669"/>
    <property type="project" value="TreeGrafter"/>
</dbReference>
<dbReference type="PANTHER" id="PTHR45623">
    <property type="entry name" value="CHROMODOMAIN-HELICASE-DNA-BINDING PROTEIN 3-RELATED-RELATED"/>
    <property type="match status" value="1"/>
</dbReference>
<dbReference type="EMBL" id="CP031036">
    <property type="protein sequence ID" value="QDZ20038.1"/>
    <property type="molecule type" value="Genomic_DNA"/>
</dbReference>
<evidence type="ECO:0000256" key="9">
    <source>
        <dbReference type="ARBA" id="ARBA00023125"/>
    </source>
</evidence>
<keyword evidence="11" id="KW-0175">Coiled coil</keyword>
<proteinExistence type="inferred from homology"/>
<dbReference type="Gene3D" id="3.40.50.10810">
    <property type="entry name" value="Tandem AAA-ATPase domain"/>
    <property type="match status" value="1"/>
</dbReference>
<dbReference type="InterPro" id="IPR025260">
    <property type="entry name" value="CHD1-like_C"/>
</dbReference>
<evidence type="ECO:0000256" key="5">
    <source>
        <dbReference type="ARBA" id="ARBA00022801"/>
    </source>
</evidence>
<dbReference type="PROSITE" id="PS51194">
    <property type="entry name" value="HELICASE_CTER"/>
    <property type="match status" value="1"/>
</dbReference>
<dbReference type="SUPFAM" id="SSF52540">
    <property type="entry name" value="P-loop containing nucleoside triphosphate hydrolases"/>
    <property type="match status" value="2"/>
</dbReference>
<dbReference type="Gene3D" id="2.40.50.40">
    <property type="match status" value="2"/>
</dbReference>
<name>A0A5B8MH59_9CHLO</name>
<dbReference type="Pfam" id="PF00385">
    <property type="entry name" value="Chromo"/>
    <property type="match status" value="1"/>
</dbReference>
<evidence type="ECO:0000256" key="12">
    <source>
        <dbReference type="SAM" id="MobiDB-lite"/>
    </source>
</evidence>
<dbReference type="GO" id="GO:0003682">
    <property type="term" value="F:chromatin binding"/>
    <property type="evidence" value="ECO:0007669"/>
    <property type="project" value="TreeGrafter"/>
</dbReference>